<dbReference type="InterPro" id="IPR025110">
    <property type="entry name" value="AMP-bd_C"/>
</dbReference>
<accession>A0A9P9EXS2</accession>
<gene>
    <name evidence="3" type="ORF">EDB81DRAFT_855975</name>
</gene>
<dbReference type="PANTHER" id="PTHR24096:SF422">
    <property type="entry name" value="BCDNA.GH02901"/>
    <property type="match status" value="1"/>
</dbReference>
<comment type="caution">
    <text evidence="3">The sequence shown here is derived from an EMBL/GenBank/DDBJ whole genome shotgun (WGS) entry which is preliminary data.</text>
</comment>
<dbReference type="Proteomes" id="UP000738349">
    <property type="component" value="Unassembled WGS sequence"/>
</dbReference>
<dbReference type="InterPro" id="IPR042099">
    <property type="entry name" value="ANL_N_sf"/>
</dbReference>
<dbReference type="GO" id="GO:0016405">
    <property type="term" value="F:CoA-ligase activity"/>
    <property type="evidence" value="ECO:0007669"/>
    <property type="project" value="TreeGrafter"/>
</dbReference>
<feature type="domain" description="AMP-binding enzyme C-terminal" evidence="2">
    <location>
        <begin position="475"/>
        <end position="556"/>
    </location>
</feature>
<dbReference type="OrthoDB" id="6509636at2759"/>
<dbReference type="InterPro" id="IPR020845">
    <property type="entry name" value="AMP-binding_CS"/>
</dbReference>
<dbReference type="PROSITE" id="PS00455">
    <property type="entry name" value="AMP_BINDING"/>
    <property type="match status" value="1"/>
</dbReference>
<dbReference type="AlphaFoldDB" id="A0A9P9EXS2"/>
<dbReference type="CDD" id="cd05911">
    <property type="entry name" value="Firefly_Luc_like"/>
    <property type="match status" value="1"/>
</dbReference>
<keyword evidence="4" id="KW-1185">Reference proteome</keyword>
<dbReference type="Gene3D" id="3.40.50.12780">
    <property type="entry name" value="N-terminal domain of ligase-like"/>
    <property type="match status" value="1"/>
</dbReference>
<dbReference type="Pfam" id="PF00501">
    <property type="entry name" value="AMP-binding"/>
    <property type="match status" value="1"/>
</dbReference>
<evidence type="ECO:0000313" key="3">
    <source>
        <dbReference type="EMBL" id="KAH7148196.1"/>
    </source>
</evidence>
<dbReference type="Pfam" id="PF13193">
    <property type="entry name" value="AMP-binding_C"/>
    <property type="match status" value="1"/>
</dbReference>
<evidence type="ECO:0000259" key="1">
    <source>
        <dbReference type="Pfam" id="PF00501"/>
    </source>
</evidence>
<evidence type="ECO:0000313" key="4">
    <source>
        <dbReference type="Proteomes" id="UP000738349"/>
    </source>
</evidence>
<sequence length="576" mass="63147">MVFKPPAWVPQLPFEPPDSVPIFDFLNDERYGRQPLETSLPSFTCGITGKKVSPLEVRDRAECLARALSSRMQWEPNTETPWDKVVCIFSVNTVDYIPVAHAVHRLSGIVTTANAVFSATELEVQLRSSGAKAIVTCVSLLSTAQKAAQALDIPDRNIFIMDVAGDSTNNSTQSIETLVAEGSSLPVLPPLKWSRGQGARQVAFLCYSSGTSGLPKGVMISHLNVISNIMQLTTLESVGRKQFGVATQVELGLLPFSHIYGLVFITHMALYRGDEVIVLPRFEFDPFLKAVERFRIEQLLLVPPIIIQLTRNISKVLKYDLSSVRCVYTAAAPLGRETANTLRAAFPRWNLTQGYGLTETSPVVSSTGENDMLFGSAGCLLPGTLAKIIDSDGNEVQEHGKPGELLVQSPAVTLGYLNNEKATAETFIVNDSGRWLRTGDEVCIKETPSGDEHLVILDRIKELIKVKGHQVAPAELESHLLAHPAVDDCAVVQVADDSAGELPKAFVVKSALVQSESDEKVSQEIHKHFKDHKAHYKWLKGGIEFIEAIPKSPSGKILRRLLRDREKQGLARGSKL</sequence>
<evidence type="ECO:0000259" key="2">
    <source>
        <dbReference type="Pfam" id="PF13193"/>
    </source>
</evidence>
<dbReference type="EMBL" id="JAGMUV010000007">
    <property type="protein sequence ID" value="KAH7148196.1"/>
    <property type="molecule type" value="Genomic_DNA"/>
</dbReference>
<dbReference type="InterPro" id="IPR045851">
    <property type="entry name" value="AMP-bd_C_sf"/>
</dbReference>
<proteinExistence type="predicted"/>
<organism evidence="3 4">
    <name type="scientific">Dactylonectria macrodidyma</name>
    <dbReference type="NCBI Taxonomy" id="307937"/>
    <lineage>
        <taxon>Eukaryota</taxon>
        <taxon>Fungi</taxon>
        <taxon>Dikarya</taxon>
        <taxon>Ascomycota</taxon>
        <taxon>Pezizomycotina</taxon>
        <taxon>Sordariomycetes</taxon>
        <taxon>Hypocreomycetidae</taxon>
        <taxon>Hypocreales</taxon>
        <taxon>Nectriaceae</taxon>
        <taxon>Dactylonectria</taxon>
    </lineage>
</organism>
<protein>
    <recommendedName>
        <fullName evidence="5">Phenylacetyl-CoA ligase</fullName>
    </recommendedName>
</protein>
<evidence type="ECO:0008006" key="5">
    <source>
        <dbReference type="Google" id="ProtNLM"/>
    </source>
</evidence>
<dbReference type="Gene3D" id="3.30.300.30">
    <property type="match status" value="1"/>
</dbReference>
<dbReference type="InterPro" id="IPR000873">
    <property type="entry name" value="AMP-dep_synth/lig_dom"/>
</dbReference>
<dbReference type="SUPFAM" id="SSF56801">
    <property type="entry name" value="Acetyl-CoA synthetase-like"/>
    <property type="match status" value="1"/>
</dbReference>
<reference evidence="3" key="1">
    <citation type="journal article" date="2021" name="Nat. Commun.">
        <title>Genetic determinants of endophytism in the Arabidopsis root mycobiome.</title>
        <authorList>
            <person name="Mesny F."/>
            <person name="Miyauchi S."/>
            <person name="Thiergart T."/>
            <person name="Pickel B."/>
            <person name="Atanasova L."/>
            <person name="Karlsson M."/>
            <person name="Huettel B."/>
            <person name="Barry K.W."/>
            <person name="Haridas S."/>
            <person name="Chen C."/>
            <person name="Bauer D."/>
            <person name="Andreopoulos W."/>
            <person name="Pangilinan J."/>
            <person name="LaButti K."/>
            <person name="Riley R."/>
            <person name="Lipzen A."/>
            <person name="Clum A."/>
            <person name="Drula E."/>
            <person name="Henrissat B."/>
            <person name="Kohler A."/>
            <person name="Grigoriev I.V."/>
            <person name="Martin F.M."/>
            <person name="Hacquard S."/>
        </authorList>
    </citation>
    <scope>NUCLEOTIDE SEQUENCE</scope>
    <source>
        <strain evidence="3">MPI-CAGE-AT-0147</strain>
    </source>
</reference>
<feature type="domain" description="AMP-dependent synthetase/ligase" evidence="1">
    <location>
        <begin position="51"/>
        <end position="417"/>
    </location>
</feature>
<dbReference type="PANTHER" id="PTHR24096">
    <property type="entry name" value="LONG-CHAIN-FATTY-ACID--COA LIGASE"/>
    <property type="match status" value="1"/>
</dbReference>
<name>A0A9P9EXS2_9HYPO</name>